<keyword evidence="4" id="KW-0175">Coiled coil</keyword>
<evidence type="ECO:0000313" key="7">
    <source>
        <dbReference type="EMBL" id="KAJ3713016.1"/>
    </source>
</evidence>
<gene>
    <name evidence="7" type="ORF">DFJ43DRAFT_1008284</name>
</gene>
<keyword evidence="1 3" id="KW-0547">Nucleotide-binding</keyword>
<reference evidence="7" key="1">
    <citation type="submission" date="2022-08" db="EMBL/GenBank/DDBJ databases">
        <authorList>
            <consortium name="DOE Joint Genome Institute"/>
            <person name="Min B."/>
            <person name="Sierra-Patev S."/>
            <person name="Naranjo-Ortiz M."/>
            <person name="Looney B."/>
            <person name="Konkel Z."/>
            <person name="Slot J.C."/>
            <person name="Sakamoto Y."/>
            <person name="Steenwyk J.L."/>
            <person name="Rokas A."/>
            <person name="Carro J."/>
            <person name="Camarero S."/>
            <person name="Ferreira P."/>
            <person name="Molpeceres G."/>
            <person name="Ruiz-duenas F.J."/>
            <person name="Serrano A."/>
            <person name="Henrissat B."/>
            <person name="Drula E."/>
            <person name="Hughes K.W."/>
            <person name="Mata J.L."/>
            <person name="Ishikawa N.K."/>
            <person name="Vargas-Isla R."/>
            <person name="Ushijima S."/>
            <person name="Smith C.A."/>
            <person name="Ahrendt S."/>
            <person name="Andreopoulos W."/>
            <person name="He G."/>
            <person name="LaButti K."/>
            <person name="Lipzen A."/>
            <person name="Ng V."/>
            <person name="Riley R."/>
            <person name="Sandor L."/>
            <person name="Barry K."/>
            <person name="Martinez A.T."/>
            <person name="Xiao Y."/>
            <person name="Gibbons J.G."/>
            <person name="Terashima K."/>
            <person name="Hibbett D.S."/>
            <person name="Grigoriev I.V."/>
        </authorList>
    </citation>
    <scope>NUCLEOTIDE SEQUENCE</scope>
    <source>
        <strain evidence="7">ET3784</strain>
    </source>
</reference>
<keyword evidence="2 3" id="KW-0067">ATP-binding</keyword>
<evidence type="ECO:0000256" key="4">
    <source>
        <dbReference type="SAM" id="Coils"/>
    </source>
</evidence>
<feature type="region of interest" description="Disordered" evidence="5">
    <location>
        <begin position="399"/>
        <end position="474"/>
    </location>
</feature>
<evidence type="ECO:0000256" key="2">
    <source>
        <dbReference type="ARBA" id="ARBA00022840"/>
    </source>
</evidence>
<dbReference type="PROSITE" id="PS00108">
    <property type="entry name" value="PROTEIN_KINASE_ST"/>
    <property type="match status" value="1"/>
</dbReference>
<feature type="compositionally biased region" description="Polar residues" evidence="5">
    <location>
        <begin position="402"/>
        <end position="412"/>
    </location>
</feature>
<dbReference type="PANTHER" id="PTHR24346">
    <property type="entry name" value="MAP/MICROTUBULE AFFINITY-REGULATING KINASE"/>
    <property type="match status" value="1"/>
</dbReference>
<evidence type="ECO:0000256" key="3">
    <source>
        <dbReference type="PROSITE-ProRule" id="PRU10141"/>
    </source>
</evidence>
<dbReference type="FunFam" id="1.10.510.10:FF:000571">
    <property type="entry name" value="Maternal embryonic leucine zipper kinase"/>
    <property type="match status" value="1"/>
</dbReference>
<keyword evidence="7" id="KW-0418">Kinase</keyword>
<comment type="caution">
    <text evidence="7">The sequence shown here is derived from an EMBL/GenBank/DDBJ whole genome shotgun (WGS) entry which is preliminary data.</text>
</comment>
<keyword evidence="8" id="KW-1185">Reference proteome</keyword>
<evidence type="ECO:0000259" key="6">
    <source>
        <dbReference type="PROSITE" id="PS50011"/>
    </source>
</evidence>
<dbReference type="PROSITE" id="PS50011">
    <property type="entry name" value="PROTEIN_KINASE_DOM"/>
    <property type="match status" value="1"/>
</dbReference>
<keyword evidence="7" id="KW-0808">Transferase</keyword>
<reference evidence="7" key="2">
    <citation type="journal article" date="2023" name="Proc. Natl. Acad. Sci. U.S.A.">
        <title>A global phylogenomic analysis of the shiitake genus Lentinula.</title>
        <authorList>
            <person name="Sierra-Patev S."/>
            <person name="Min B."/>
            <person name="Naranjo-Ortiz M."/>
            <person name="Looney B."/>
            <person name="Konkel Z."/>
            <person name="Slot J.C."/>
            <person name="Sakamoto Y."/>
            <person name="Steenwyk J.L."/>
            <person name="Rokas A."/>
            <person name="Carro J."/>
            <person name="Camarero S."/>
            <person name="Ferreira P."/>
            <person name="Molpeceres G."/>
            <person name="Ruiz-Duenas F.J."/>
            <person name="Serrano A."/>
            <person name="Henrissat B."/>
            <person name="Drula E."/>
            <person name="Hughes K.W."/>
            <person name="Mata J.L."/>
            <person name="Ishikawa N.K."/>
            <person name="Vargas-Isla R."/>
            <person name="Ushijima S."/>
            <person name="Smith C.A."/>
            <person name="Donoghue J."/>
            <person name="Ahrendt S."/>
            <person name="Andreopoulos W."/>
            <person name="He G."/>
            <person name="LaButti K."/>
            <person name="Lipzen A."/>
            <person name="Ng V."/>
            <person name="Riley R."/>
            <person name="Sandor L."/>
            <person name="Barry K."/>
            <person name="Martinez A.T."/>
            <person name="Xiao Y."/>
            <person name="Gibbons J.G."/>
            <person name="Terashima K."/>
            <person name="Grigoriev I.V."/>
            <person name="Hibbett D."/>
        </authorList>
    </citation>
    <scope>NUCLEOTIDE SEQUENCE</scope>
    <source>
        <strain evidence="7">ET3784</strain>
    </source>
</reference>
<feature type="region of interest" description="Disordered" evidence="5">
    <location>
        <begin position="625"/>
        <end position="654"/>
    </location>
</feature>
<organism evidence="7 8">
    <name type="scientific">Lentinula guzmanii</name>
    <dbReference type="NCBI Taxonomy" id="2804957"/>
    <lineage>
        <taxon>Eukaryota</taxon>
        <taxon>Fungi</taxon>
        <taxon>Dikarya</taxon>
        <taxon>Basidiomycota</taxon>
        <taxon>Agaricomycotina</taxon>
        <taxon>Agaricomycetes</taxon>
        <taxon>Agaricomycetidae</taxon>
        <taxon>Agaricales</taxon>
        <taxon>Marasmiineae</taxon>
        <taxon>Omphalotaceae</taxon>
        <taxon>Lentinula</taxon>
    </lineage>
</organism>
<evidence type="ECO:0000256" key="5">
    <source>
        <dbReference type="SAM" id="MobiDB-lite"/>
    </source>
</evidence>
<accession>A0AA38MUN2</accession>
<feature type="binding site" evidence="3">
    <location>
        <position position="51"/>
    </location>
    <ligand>
        <name>ATP</name>
        <dbReference type="ChEBI" id="CHEBI:30616"/>
    </ligand>
</feature>
<dbReference type="SMART" id="SM00220">
    <property type="entry name" value="S_TKc"/>
    <property type="match status" value="1"/>
</dbReference>
<dbReference type="Proteomes" id="UP001176059">
    <property type="component" value="Unassembled WGS sequence"/>
</dbReference>
<sequence>MTLSDFPRVPRNNNDPKQLGYWKLGRILGQGASGRVRIARHAKTGQMAAIKIIPKNLLTSRAEGLNLAGAEAERQEQSLRREVVLMKLIEHPNIMKLCDVWDLPDELFLVLEYVQGGELLEHLSKAIESGQKSIPLSQALVYFQQIILAVSYCHRFNVSHRDLKLENILVDSENNIKIADFGLASFQPDSIVRTACGSLHYCAPEVVTGYGNYNGPMADVWSCGIILFALLTCSLPFNPENDDELKEEILHAAIPFPTDLDPNAQDLISKMLTKDVQKRISMPEIQRHPFFLSEKPKITYGGIPSLEKIAVPLKSVDDIDLELLRSLRTLWREASDEEIKDSLVNPDRNWQKGAYYLLYEYRRKRLQEYDEQVAEIERKRMQKEVRARGEAKCAAKHLMEDTVQSSPSTIPSHNGPPTPRRATRRGRHVETPSSPSFVPTRDGPPTPRRAARGGRARGPTSAASSDASFIPRERPSHLVPSTFTEDEIQPSLEQPSSFIPHTAVHTPSSLLPITVPDTEDPKVQAFYAQVLEHLSVLHAKTESPSPSNIHASFNPQSIISPNLALMQEIFEDRTMLGDSETPVQTPFAPLNLSSLPRDRIIEETCAASPPNSIRFPTRPLSLKRRETVQRPKRPTINTNLDSTNKENEPKQFLAPTYGGADVVKKSSLRKGGLHGAGKRVQIIDPGISSDKPAKLKKKRSIRGPSSSPAPSSASTSLSSSSPFLSPMSTGSAWFANVFKFTRPEVYTLHSTHSVHVSRNECRRLLMEMDVRVILEDEKGLGVLKCRLDEVRDPNAIMTALKPVKFKVDVRQADKEPFLILIHEKGSMDSFREVCKRLQREWVLDAVESRTPDQLLPSPSPLATRQMEHSYHPYRNKCSTHEF</sequence>
<dbReference type="InterPro" id="IPR008271">
    <property type="entry name" value="Ser/Thr_kinase_AS"/>
</dbReference>
<name>A0AA38MUN2_9AGAR</name>
<dbReference type="PANTHER" id="PTHR24346:SF110">
    <property type="entry name" value="NON-SPECIFIC SERINE_THREONINE PROTEIN KINASE"/>
    <property type="match status" value="1"/>
</dbReference>
<dbReference type="GO" id="GO:0004674">
    <property type="term" value="F:protein serine/threonine kinase activity"/>
    <property type="evidence" value="ECO:0007669"/>
    <property type="project" value="TreeGrafter"/>
</dbReference>
<dbReference type="InterPro" id="IPR011009">
    <property type="entry name" value="Kinase-like_dom_sf"/>
</dbReference>
<feature type="coiled-coil region" evidence="4">
    <location>
        <begin position="359"/>
        <end position="386"/>
    </location>
</feature>
<dbReference type="GO" id="GO:0005737">
    <property type="term" value="C:cytoplasm"/>
    <property type="evidence" value="ECO:0007669"/>
    <property type="project" value="TreeGrafter"/>
</dbReference>
<dbReference type="Gene3D" id="1.10.510.10">
    <property type="entry name" value="Transferase(Phosphotransferase) domain 1"/>
    <property type="match status" value="1"/>
</dbReference>
<dbReference type="InterPro" id="IPR017441">
    <property type="entry name" value="Protein_kinase_ATP_BS"/>
</dbReference>
<dbReference type="GO" id="GO:0035556">
    <property type="term" value="P:intracellular signal transduction"/>
    <property type="evidence" value="ECO:0007669"/>
    <property type="project" value="TreeGrafter"/>
</dbReference>
<dbReference type="GO" id="GO:0005524">
    <property type="term" value="F:ATP binding"/>
    <property type="evidence" value="ECO:0007669"/>
    <property type="project" value="UniProtKB-UniRule"/>
</dbReference>
<protein>
    <submittedName>
        <fullName evidence="7">Kinase-like domain-containing protein</fullName>
    </submittedName>
</protein>
<dbReference type="InterPro" id="IPR000719">
    <property type="entry name" value="Prot_kinase_dom"/>
</dbReference>
<evidence type="ECO:0000313" key="8">
    <source>
        <dbReference type="Proteomes" id="UP001176059"/>
    </source>
</evidence>
<evidence type="ECO:0000256" key="1">
    <source>
        <dbReference type="ARBA" id="ARBA00022741"/>
    </source>
</evidence>
<dbReference type="EMBL" id="JANVFO010000102">
    <property type="protein sequence ID" value="KAJ3713016.1"/>
    <property type="molecule type" value="Genomic_DNA"/>
</dbReference>
<dbReference type="PROSITE" id="PS00107">
    <property type="entry name" value="PROTEIN_KINASE_ATP"/>
    <property type="match status" value="1"/>
</dbReference>
<feature type="domain" description="Protein kinase" evidence="6">
    <location>
        <begin position="22"/>
        <end position="291"/>
    </location>
</feature>
<feature type="region of interest" description="Disordered" evidence="5">
    <location>
        <begin position="670"/>
        <end position="724"/>
    </location>
</feature>
<proteinExistence type="predicted"/>
<dbReference type="SUPFAM" id="SSF56112">
    <property type="entry name" value="Protein kinase-like (PK-like)"/>
    <property type="match status" value="1"/>
</dbReference>
<dbReference type="Pfam" id="PF00069">
    <property type="entry name" value="Pkinase"/>
    <property type="match status" value="1"/>
</dbReference>
<dbReference type="AlphaFoldDB" id="A0AA38MUN2"/>
<feature type="compositionally biased region" description="Low complexity" evidence="5">
    <location>
        <begin position="703"/>
        <end position="724"/>
    </location>
</feature>